<feature type="compositionally biased region" description="Low complexity" evidence="1">
    <location>
        <begin position="42"/>
        <end position="53"/>
    </location>
</feature>
<dbReference type="InterPro" id="IPR006580">
    <property type="entry name" value="Znf_TTF"/>
</dbReference>
<dbReference type="OMA" id="EYSAQED"/>
<keyword evidence="4" id="KW-1185">Reference proteome</keyword>
<evidence type="ECO:0000313" key="4">
    <source>
        <dbReference type="Proteomes" id="UP000694546"/>
    </source>
</evidence>
<feature type="region of interest" description="Disordered" evidence="1">
    <location>
        <begin position="1"/>
        <end position="75"/>
    </location>
</feature>
<name>A0A8C5B3V7_GADMO</name>
<dbReference type="PANTHER" id="PTHR45749:SF37">
    <property type="entry name" value="OS05G0311600 PROTEIN"/>
    <property type="match status" value="1"/>
</dbReference>
<dbReference type="Ensembl" id="ENSGMOT00000049380.1">
    <property type="protein sequence ID" value="ENSGMOP00000040529.1"/>
    <property type="gene ID" value="ENSGMOG00000034401.1"/>
</dbReference>
<feature type="domain" description="TTF-type" evidence="2">
    <location>
        <begin position="79"/>
        <end position="170"/>
    </location>
</feature>
<evidence type="ECO:0000256" key="1">
    <source>
        <dbReference type="SAM" id="MobiDB-lite"/>
    </source>
</evidence>
<dbReference type="Pfam" id="PF14291">
    <property type="entry name" value="DUF4371"/>
    <property type="match status" value="1"/>
</dbReference>
<reference evidence="3" key="2">
    <citation type="submission" date="2025-09" db="UniProtKB">
        <authorList>
            <consortium name="Ensembl"/>
        </authorList>
    </citation>
    <scope>IDENTIFICATION</scope>
</reference>
<sequence length="445" mass="50151">MEAENSSTPTSRIESESESPPVSQIERAGSDVDSDKEGQGPGAAAVAASGSTGAEKKDISGCKTDGLRRPRLTHFPTRNGRRFNVSVYQEYDWVEYSAQEDAVYCFACRHFGGASTLTGDRHGLRVFIDTGYTCWKNMKKNLRDHQGSSRHNCAALAWSNFKAVISGHKESIASRIDANRTDEVQENRAHVKSLFKITSFLGRQALPLRGHNERDEAENKGNFLELLDVIATDDRNVRSKQERRYAHYSSPAAQNDMVRVIGEKIRSIIISEVGEARYFSVLVDETKDLSKKEQLAILIRYVHDGIIKERAIGTYHMMDLTAESLAQKIIKELSSLDIQLCVAQCYDGASVMRGNVRGVQALIREKVPHAAYIHCHAHRLNLVLVSSITEIPEMAEFFSVVQTLYTFIANSNTRHMLFIEAQKNLGHNKILHLERTCPTRWLYWY</sequence>
<dbReference type="Proteomes" id="UP000694546">
    <property type="component" value="Chromosome 5"/>
</dbReference>
<dbReference type="SUPFAM" id="SSF53098">
    <property type="entry name" value="Ribonuclease H-like"/>
    <property type="match status" value="1"/>
</dbReference>
<dbReference type="AlphaFoldDB" id="A0A8C5B3V7"/>
<feature type="compositionally biased region" description="Polar residues" evidence="1">
    <location>
        <begin position="1"/>
        <end position="22"/>
    </location>
</feature>
<dbReference type="InterPro" id="IPR012337">
    <property type="entry name" value="RNaseH-like_sf"/>
</dbReference>
<proteinExistence type="predicted"/>
<dbReference type="PANTHER" id="PTHR45749">
    <property type="match status" value="1"/>
</dbReference>
<protein>
    <recommendedName>
        <fullName evidence="2">TTF-type domain-containing protein</fullName>
    </recommendedName>
</protein>
<reference evidence="3" key="1">
    <citation type="submission" date="2025-08" db="UniProtKB">
        <authorList>
            <consortium name="Ensembl"/>
        </authorList>
    </citation>
    <scope>IDENTIFICATION</scope>
</reference>
<feature type="compositionally biased region" description="Basic and acidic residues" evidence="1">
    <location>
        <begin position="54"/>
        <end position="68"/>
    </location>
</feature>
<organism evidence="3 4">
    <name type="scientific">Gadus morhua</name>
    <name type="common">Atlantic cod</name>
    <dbReference type="NCBI Taxonomy" id="8049"/>
    <lineage>
        <taxon>Eukaryota</taxon>
        <taxon>Metazoa</taxon>
        <taxon>Chordata</taxon>
        <taxon>Craniata</taxon>
        <taxon>Vertebrata</taxon>
        <taxon>Euteleostomi</taxon>
        <taxon>Actinopterygii</taxon>
        <taxon>Neopterygii</taxon>
        <taxon>Teleostei</taxon>
        <taxon>Neoteleostei</taxon>
        <taxon>Acanthomorphata</taxon>
        <taxon>Zeiogadaria</taxon>
        <taxon>Gadariae</taxon>
        <taxon>Gadiformes</taxon>
        <taxon>Gadoidei</taxon>
        <taxon>Gadidae</taxon>
        <taxon>Gadus</taxon>
    </lineage>
</organism>
<evidence type="ECO:0000313" key="3">
    <source>
        <dbReference type="Ensembl" id="ENSGMOP00000040529.1"/>
    </source>
</evidence>
<dbReference type="GeneTree" id="ENSGT00940000162068"/>
<evidence type="ECO:0000259" key="2">
    <source>
        <dbReference type="SMART" id="SM00597"/>
    </source>
</evidence>
<dbReference type="SMART" id="SM00597">
    <property type="entry name" value="ZnF_TTF"/>
    <property type="match status" value="1"/>
</dbReference>
<accession>A0A8C5B3V7</accession>
<feature type="compositionally biased region" description="Basic and acidic residues" evidence="1">
    <location>
        <begin position="28"/>
        <end position="38"/>
    </location>
</feature>
<dbReference type="InterPro" id="IPR025398">
    <property type="entry name" value="DUF4371"/>
</dbReference>